<dbReference type="InterPro" id="IPR045426">
    <property type="entry name" value="ADYC"/>
</dbReference>
<comment type="caution">
    <text evidence="3">The sequence shown here is derived from an EMBL/GenBank/DDBJ whole genome shotgun (WGS) entry which is preliminary data.</text>
</comment>
<reference evidence="3 4" key="1">
    <citation type="journal article" date="2015" name="Genome Announc.">
        <title>Genome Assemblies of Three Soil-Associated Devosia species: D. insulae, D. limi, and D. soli.</title>
        <authorList>
            <person name="Hassan Y.I."/>
            <person name="Lepp D."/>
            <person name="Zhou T."/>
        </authorList>
    </citation>
    <scope>NUCLEOTIDE SEQUENCE [LARGE SCALE GENOMIC DNA]</scope>
    <source>
        <strain evidence="3 4">DS-56</strain>
    </source>
</reference>
<evidence type="ECO:0000259" key="2">
    <source>
        <dbReference type="Pfam" id="PF20032"/>
    </source>
</evidence>
<name>A0A1E5XUP9_9HYPH</name>
<organism evidence="3 4">
    <name type="scientific">Devosia insulae DS-56</name>
    <dbReference type="NCBI Taxonomy" id="1116389"/>
    <lineage>
        <taxon>Bacteria</taxon>
        <taxon>Pseudomonadati</taxon>
        <taxon>Pseudomonadota</taxon>
        <taxon>Alphaproteobacteria</taxon>
        <taxon>Hyphomicrobiales</taxon>
        <taxon>Devosiaceae</taxon>
        <taxon>Devosia</taxon>
    </lineage>
</organism>
<dbReference type="OrthoDB" id="8066319at2"/>
<dbReference type="RefSeq" id="WP_069908532.1">
    <property type="nucleotide sequence ID" value="NZ_LAJE02000076.1"/>
</dbReference>
<evidence type="ECO:0000313" key="4">
    <source>
        <dbReference type="Proteomes" id="UP000095463"/>
    </source>
</evidence>
<dbReference type="Pfam" id="PF20032">
    <property type="entry name" value="ADYC"/>
    <property type="match status" value="1"/>
</dbReference>
<sequence>MRSMSLSALIFSLLAVLFTGPAAAQALKPTVTAIEAAEGTFRATLSDGTTRQGTELVGMVLTYSDGDSTIRIRLKGVRPDPRDTSGKLQLNDLRYADTDNPYCSPSADGVREGYAVAGRADADGTIHPAEPGEFVLTCTSGAQGKCLRFGYRPWEIGPDGVSKADRYNACIHMVRADYCGDGTPTTRDGTIIDMFDDAGIQVADRNPGFSFEAAWTPKGAACVAHVRIRENISLEDLARTCPRLTGKLGPEACSEGAVSAEVYNLSK</sequence>
<dbReference type="EMBL" id="LAJE02000076">
    <property type="protein sequence ID" value="OEO32303.1"/>
    <property type="molecule type" value="Genomic_DNA"/>
</dbReference>
<feature type="chain" id="PRO_5009190649" description="ADYC domain-containing protein" evidence="1">
    <location>
        <begin position="25"/>
        <end position="267"/>
    </location>
</feature>
<evidence type="ECO:0000256" key="1">
    <source>
        <dbReference type="SAM" id="SignalP"/>
    </source>
</evidence>
<protein>
    <recommendedName>
        <fullName evidence="2">ADYC domain-containing protein</fullName>
    </recommendedName>
</protein>
<accession>A0A1E5XUP9</accession>
<dbReference type="AlphaFoldDB" id="A0A1E5XUP9"/>
<gene>
    <name evidence="3" type="ORF">VW23_012205</name>
</gene>
<evidence type="ECO:0000313" key="3">
    <source>
        <dbReference type="EMBL" id="OEO32303.1"/>
    </source>
</evidence>
<keyword evidence="1" id="KW-0732">Signal</keyword>
<dbReference type="Proteomes" id="UP000095463">
    <property type="component" value="Unassembled WGS sequence"/>
</dbReference>
<keyword evidence="4" id="KW-1185">Reference proteome</keyword>
<feature type="signal peptide" evidence="1">
    <location>
        <begin position="1"/>
        <end position="24"/>
    </location>
</feature>
<feature type="domain" description="ADYC" evidence="2">
    <location>
        <begin position="53"/>
        <end position="228"/>
    </location>
</feature>
<proteinExistence type="predicted"/>